<comment type="caution">
    <text evidence="1">The sequence shown here is derived from an EMBL/GenBank/DDBJ whole genome shotgun (WGS) entry which is preliminary data.</text>
</comment>
<dbReference type="EMBL" id="JAJADR010000001">
    <property type="protein sequence ID" value="MCB2406633.1"/>
    <property type="molecule type" value="Genomic_DNA"/>
</dbReference>
<dbReference type="Proteomes" id="UP001165296">
    <property type="component" value="Unassembled WGS sequence"/>
</dbReference>
<protein>
    <submittedName>
        <fullName evidence="1">Uncharacterized protein</fullName>
    </submittedName>
</protein>
<evidence type="ECO:0000313" key="1">
    <source>
        <dbReference type="EMBL" id="MCB2406633.1"/>
    </source>
</evidence>
<sequence length="49" mass="5108">MLTPSGLHFGQAPFDALWQDALGGPVMAAALHLMQALTAKHQPLTGAQP</sequence>
<dbReference type="RefSeq" id="WP_226170786.1">
    <property type="nucleotide sequence ID" value="NZ_JAJADR010000001.1"/>
</dbReference>
<name>A0ABS8AKP9_9BACT</name>
<organism evidence="1 2">
    <name type="scientific">Hymenobacter lucidus</name>
    <dbReference type="NCBI Taxonomy" id="2880930"/>
    <lineage>
        <taxon>Bacteria</taxon>
        <taxon>Pseudomonadati</taxon>
        <taxon>Bacteroidota</taxon>
        <taxon>Cytophagia</taxon>
        <taxon>Cytophagales</taxon>
        <taxon>Hymenobacteraceae</taxon>
        <taxon>Hymenobacter</taxon>
    </lineage>
</organism>
<proteinExistence type="predicted"/>
<keyword evidence="2" id="KW-1185">Reference proteome</keyword>
<accession>A0ABS8AKP9</accession>
<evidence type="ECO:0000313" key="2">
    <source>
        <dbReference type="Proteomes" id="UP001165296"/>
    </source>
</evidence>
<gene>
    <name evidence="1" type="ORF">LGH74_01465</name>
</gene>
<reference evidence="1" key="1">
    <citation type="submission" date="2021-10" db="EMBL/GenBank/DDBJ databases">
        <authorList>
            <person name="Dean J.D."/>
            <person name="Kim M.K."/>
            <person name="Newey C.N."/>
            <person name="Stoker T.S."/>
            <person name="Thompson D.W."/>
            <person name="Grose J.H."/>
        </authorList>
    </citation>
    <scope>NUCLEOTIDE SEQUENCE</scope>
    <source>
        <strain evidence="1">BT178</strain>
    </source>
</reference>